<feature type="transmembrane region" description="Helical" evidence="7">
    <location>
        <begin position="70"/>
        <end position="92"/>
    </location>
</feature>
<dbReference type="GO" id="GO:0046872">
    <property type="term" value="F:metal ion binding"/>
    <property type="evidence" value="ECO:0007669"/>
    <property type="project" value="UniProtKB-KW"/>
</dbReference>
<dbReference type="Gene3D" id="3.40.390.10">
    <property type="entry name" value="Collagenase (Catalytic Domain)"/>
    <property type="match status" value="1"/>
</dbReference>
<dbReference type="SUPFAM" id="SSF55486">
    <property type="entry name" value="Metalloproteases ('zincins'), catalytic domain"/>
    <property type="match status" value="1"/>
</dbReference>
<keyword evidence="10" id="KW-1185">Reference proteome</keyword>
<evidence type="ECO:0000259" key="9">
    <source>
        <dbReference type="Pfam" id="PF05649"/>
    </source>
</evidence>
<dbReference type="PRINTS" id="PR00786">
    <property type="entry name" value="NEPRILYSIN"/>
</dbReference>
<dbReference type="Pfam" id="PF05649">
    <property type="entry name" value="Peptidase_M13_N"/>
    <property type="match status" value="1"/>
</dbReference>
<evidence type="ECO:0000256" key="2">
    <source>
        <dbReference type="ARBA" id="ARBA00022670"/>
    </source>
</evidence>
<dbReference type="InterPro" id="IPR042089">
    <property type="entry name" value="Peptidase_M13_dom_2"/>
</dbReference>
<dbReference type="InterPro" id="IPR008753">
    <property type="entry name" value="Peptidase_M13_N"/>
</dbReference>
<dbReference type="GO" id="GO:0005886">
    <property type="term" value="C:plasma membrane"/>
    <property type="evidence" value="ECO:0007669"/>
    <property type="project" value="TreeGrafter"/>
</dbReference>
<evidence type="ECO:0000256" key="7">
    <source>
        <dbReference type="SAM" id="Phobius"/>
    </source>
</evidence>
<keyword evidence="3" id="KW-0479">Metal-binding</keyword>
<dbReference type="PANTHER" id="PTHR11733:SF222">
    <property type="entry name" value="IP12942P"/>
    <property type="match status" value="1"/>
</dbReference>
<evidence type="ECO:0000256" key="5">
    <source>
        <dbReference type="ARBA" id="ARBA00022833"/>
    </source>
</evidence>
<reference evidence="11" key="2">
    <citation type="submission" date="2023-11" db="UniProtKB">
        <authorList>
            <consortium name="WormBaseParasite"/>
        </authorList>
    </citation>
    <scope>IDENTIFICATION</scope>
</reference>
<dbReference type="GO" id="GO:0006508">
    <property type="term" value="P:proteolysis"/>
    <property type="evidence" value="ECO:0007669"/>
    <property type="project" value="UniProtKB-KW"/>
</dbReference>
<evidence type="ECO:0000313" key="11">
    <source>
        <dbReference type="WBParaSite" id="SRDH1_51870.1"/>
    </source>
</evidence>
<evidence type="ECO:0000259" key="8">
    <source>
        <dbReference type="Pfam" id="PF01431"/>
    </source>
</evidence>
<dbReference type="CDD" id="cd08662">
    <property type="entry name" value="M13"/>
    <property type="match status" value="1"/>
</dbReference>
<reference evidence="10" key="1">
    <citation type="submission" date="2022-06" db="EMBL/GenBank/DDBJ databases">
        <authorList>
            <person name="Berger JAMES D."/>
            <person name="Berger JAMES D."/>
        </authorList>
    </citation>
    <scope>NUCLEOTIDE SEQUENCE [LARGE SCALE GENOMIC DNA]</scope>
</reference>
<dbReference type="PANTHER" id="PTHR11733">
    <property type="entry name" value="ZINC METALLOPROTEASE FAMILY M13 NEPRILYSIN-RELATED"/>
    <property type="match status" value="1"/>
</dbReference>
<organism evidence="10 11">
    <name type="scientific">Schistosoma rodhaini</name>
    <dbReference type="NCBI Taxonomy" id="6188"/>
    <lineage>
        <taxon>Eukaryota</taxon>
        <taxon>Metazoa</taxon>
        <taxon>Spiralia</taxon>
        <taxon>Lophotrochozoa</taxon>
        <taxon>Platyhelminthes</taxon>
        <taxon>Trematoda</taxon>
        <taxon>Digenea</taxon>
        <taxon>Strigeidida</taxon>
        <taxon>Schistosomatoidea</taxon>
        <taxon>Schistosomatidae</taxon>
        <taxon>Schistosoma</taxon>
    </lineage>
</organism>
<dbReference type="Gene3D" id="1.10.1380.10">
    <property type="entry name" value="Neutral endopeptidase , domain2"/>
    <property type="match status" value="1"/>
</dbReference>
<keyword evidence="7" id="KW-0812">Transmembrane</keyword>
<dbReference type="PROSITE" id="PS51885">
    <property type="entry name" value="NEPRILYSIN"/>
    <property type="match status" value="1"/>
</dbReference>
<sequence length="766" mass="89616">MMIIINQCFMKFNFVNWYIFRDSCSFFNKKNTCQQKEIFYSTIYKTMSTDQLYFTAKTTIQYGKVKQFQFVLIITSISVMIYFVFSCCHGIALSQTSSQNATTGFRTMNPCENFYLYACTEWERNNPIPSNERDINTFKQVEIATDQYFYNIIANKSYALDDPHLSTTRKFYEACIKGPYDSNDHVRDQLRQLISMAFGEWDLLTSLSTNVTNTSKAARNILNLSLTDIYLPLISTTGHSPLFSLDIDEEDRAIRISSGQLTSDQSLMKKENEMLKIKALLYLSVHSLNIEVSQYSELYDTFQLFDRLINAFLDPQTSTPFKTNQSVSIEELKAICPPIDWDYLFDKVFNQTGFRNYHKLPIKVEEKFSLQYRCGFHQIQLKTDEDKSALYNLAVLNFMAEQNRRLEDREIHDFVNKSNPRNSTYFSPYCMNRVKTVFPWTLEKHFLTSHITQNQRNEVQQLVEEVRSSIIESVTQATWLNENTKQFITDKINQTKVFIFYSNVSGSERREDLSAIYKYPINAEDHVLNEYYAQKAMYTEKLRRRIKKAGKTSLRDSPTYLPEAYYLANLNRIYIYAGLMQPPFYEKYEDSPTRYIGLGWIMAHEFMHAIDIIGVLEDFNGNQRLGRASHAGMIANMKQTDCLRSHYKRHPDSFEKSDRIGTRNEILADNGGLKIMYNTYRKLQNRQRVQNTSEILAFDRLFFLKLAQTLCGRVHKDSRSYHKNHVDHIVPRYRVIGALSNTEEFAIAYNCPIGSPMNPVKKCKLW</sequence>
<dbReference type="InterPro" id="IPR000718">
    <property type="entry name" value="Peptidase_M13"/>
</dbReference>
<dbReference type="Pfam" id="PF01431">
    <property type="entry name" value="Peptidase_M13"/>
    <property type="match status" value="1"/>
</dbReference>
<evidence type="ECO:0008006" key="12">
    <source>
        <dbReference type="Google" id="ProtNLM"/>
    </source>
</evidence>
<keyword evidence="5" id="KW-0862">Zinc</keyword>
<comment type="cofactor">
    <cofactor evidence="1">
        <name>Zn(2+)</name>
        <dbReference type="ChEBI" id="CHEBI:29105"/>
    </cofactor>
</comment>
<evidence type="ECO:0000313" key="10">
    <source>
        <dbReference type="Proteomes" id="UP000050792"/>
    </source>
</evidence>
<feature type="domain" description="Peptidase M13 C-terminal" evidence="8">
    <location>
        <begin position="564"/>
        <end position="765"/>
    </location>
</feature>
<accession>A0AA85FHY1</accession>
<evidence type="ECO:0000256" key="1">
    <source>
        <dbReference type="ARBA" id="ARBA00001947"/>
    </source>
</evidence>
<proteinExistence type="predicted"/>
<dbReference type="InterPro" id="IPR018497">
    <property type="entry name" value="Peptidase_M13_C"/>
</dbReference>
<dbReference type="GO" id="GO:0004222">
    <property type="term" value="F:metalloendopeptidase activity"/>
    <property type="evidence" value="ECO:0007669"/>
    <property type="project" value="InterPro"/>
</dbReference>
<keyword evidence="2" id="KW-0645">Protease</keyword>
<dbReference type="InterPro" id="IPR024079">
    <property type="entry name" value="MetalloPept_cat_dom_sf"/>
</dbReference>
<feature type="domain" description="Peptidase M13 N-terminal" evidence="9">
    <location>
        <begin position="110"/>
        <end position="501"/>
    </location>
</feature>
<dbReference type="WBParaSite" id="SRDH1_51870.1">
    <property type="protein sequence ID" value="SRDH1_51870.1"/>
    <property type="gene ID" value="SRDH1_51870"/>
</dbReference>
<evidence type="ECO:0000256" key="3">
    <source>
        <dbReference type="ARBA" id="ARBA00022723"/>
    </source>
</evidence>
<dbReference type="Proteomes" id="UP000050792">
    <property type="component" value="Unassembled WGS sequence"/>
</dbReference>
<keyword evidence="7" id="KW-1133">Transmembrane helix</keyword>
<name>A0AA85FHY1_9TREM</name>
<keyword evidence="4" id="KW-0378">Hydrolase</keyword>
<keyword evidence="6" id="KW-0482">Metalloprotease</keyword>
<dbReference type="AlphaFoldDB" id="A0AA85FHY1"/>
<keyword evidence="7" id="KW-0472">Membrane</keyword>
<evidence type="ECO:0000256" key="6">
    <source>
        <dbReference type="ARBA" id="ARBA00023049"/>
    </source>
</evidence>
<protein>
    <recommendedName>
        <fullName evidence="12">Peptidase M13 C-terminal domain-containing protein</fullName>
    </recommendedName>
</protein>
<evidence type="ECO:0000256" key="4">
    <source>
        <dbReference type="ARBA" id="ARBA00022801"/>
    </source>
</evidence>